<evidence type="ECO:0000256" key="1">
    <source>
        <dbReference type="ARBA" id="ARBA00009013"/>
    </source>
</evidence>
<dbReference type="AlphaFoldDB" id="A0A485M633"/>
<name>A0A485M633_9ZZZZ</name>
<dbReference type="GO" id="GO:0043856">
    <property type="term" value="F:anti-sigma factor antagonist activity"/>
    <property type="evidence" value="ECO:0007669"/>
    <property type="project" value="InterPro"/>
</dbReference>
<dbReference type="NCBIfam" id="TIGR00377">
    <property type="entry name" value="ant_ant_sig"/>
    <property type="match status" value="1"/>
</dbReference>
<dbReference type="PANTHER" id="PTHR33495:SF2">
    <property type="entry name" value="ANTI-SIGMA FACTOR ANTAGONIST TM_1081-RELATED"/>
    <property type="match status" value="1"/>
</dbReference>
<dbReference type="InterPro" id="IPR003658">
    <property type="entry name" value="Anti-sigma_ant"/>
</dbReference>
<dbReference type="InterPro" id="IPR036513">
    <property type="entry name" value="STAS_dom_sf"/>
</dbReference>
<dbReference type="SUPFAM" id="SSF52091">
    <property type="entry name" value="SpoIIaa-like"/>
    <property type="match status" value="1"/>
</dbReference>
<dbReference type="PANTHER" id="PTHR33495">
    <property type="entry name" value="ANTI-SIGMA FACTOR ANTAGONIST TM_1081-RELATED-RELATED"/>
    <property type="match status" value="1"/>
</dbReference>
<feature type="domain" description="STAS" evidence="2">
    <location>
        <begin position="12"/>
        <end position="110"/>
    </location>
</feature>
<dbReference type="PROSITE" id="PS50801">
    <property type="entry name" value="STAS"/>
    <property type="match status" value="1"/>
</dbReference>
<sequence length="114" mass="12684">MKLLTENIDGIVVISSLPKVLDASNAMEFKEGVFKIIEQSSQAVFDMSAVQFIDSAGCGSLITTLRRLKEAGGTLKLCDVPKQVRSVLELVRMHKIIDIYNTREEALRSFTVEH</sequence>
<dbReference type="Gene3D" id="3.30.750.24">
    <property type="entry name" value="STAS domain"/>
    <property type="match status" value="1"/>
</dbReference>
<gene>
    <name evidence="3" type="ORF">SCFA_660039</name>
</gene>
<evidence type="ECO:0000259" key="2">
    <source>
        <dbReference type="PROSITE" id="PS50801"/>
    </source>
</evidence>
<reference evidence="3" key="1">
    <citation type="submission" date="2019-03" db="EMBL/GenBank/DDBJ databases">
        <authorList>
            <person name="Hao L."/>
        </authorList>
    </citation>
    <scope>NUCLEOTIDE SEQUENCE</scope>
</reference>
<evidence type="ECO:0000313" key="3">
    <source>
        <dbReference type="EMBL" id="VFU17362.1"/>
    </source>
</evidence>
<dbReference type="InterPro" id="IPR002645">
    <property type="entry name" value="STAS_dom"/>
</dbReference>
<protein>
    <submittedName>
        <fullName evidence="3">Anti-sigma factor antagonist</fullName>
    </submittedName>
</protein>
<dbReference type="Pfam" id="PF01740">
    <property type="entry name" value="STAS"/>
    <property type="match status" value="1"/>
</dbReference>
<organism evidence="3">
    <name type="scientific">anaerobic digester metagenome</name>
    <dbReference type="NCBI Taxonomy" id="1263854"/>
    <lineage>
        <taxon>unclassified sequences</taxon>
        <taxon>metagenomes</taxon>
        <taxon>ecological metagenomes</taxon>
    </lineage>
</organism>
<comment type="similarity">
    <text evidence="1">Belongs to the anti-sigma-factor antagonist family.</text>
</comment>
<proteinExistence type="inferred from homology"/>
<dbReference type="EMBL" id="CAADRM010000132">
    <property type="protein sequence ID" value="VFU17362.1"/>
    <property type="molecule type" value="Genomic_DNA"/>
</dbReference>
<accession>A0A485M633</accession>
<dbReference type="CDD" id="cd07043">
    <property type="entry name" value="STAS_anti-anti-sigma_factors"/>
    <property type="match status" value="1"/>
</dbReference>